<keyword evidence="2" id="KW-1003">Cell membrane</keyword>
<dbReference type="Proteomes" id="UP000663829">
    <property type="component" value="Unassembled WGS sequence"/>
</dbReference>
<dbReference type="PANTHER" id="PTHR43294:SF21">
    <property type="entry name" value="CATION TRANSPORTING ATPASE"/>
    <property type="match status" value="1"/>
</dbReference>
<dbReference type="GO" id="GO:0006883">
    <property type="term" value="P:intracellular sodium ion homeostasis"/>
    <property type="evidence" value="ECO:0007669"/>
    <property type="project" value="TreeGrafter"/>
</dbReference>
<proteinExistence type="predicted"/>
<dbReference type="EMBL" id="CAJNOQ010004510">
    <property type="protein sequence ID" value="CAF1062730.1"/>
    <property type="molecule type" value="Genomic_DNA"/>
</dbReference>
<comment type="subcellular location">
    <subcellularLocation>
        <location evidence="1">Cell membrane</location>
        <topology evidence="1">Multi-pass membrane protein</topology>
    </subcellularLocation>
</comment>
<dbReference type="InterPro" id="IPR006068">
    <property type="entry name" value="ATPase_P-typ_cation-transptr_C"/>
</dbReference>
<dbReference type="OrthoDB" id="158672at2759"/>
<evidence type="ECO:0000256" key="3">
    <source>
        <dbReference type="SAM" id="Phobius"/>
    </source>
</evidence>
<dbReference type="EMBL" id="CAJNOK010007592">
    <property type="protein sequence ID" value="CAF1038711.1"/>
    <property type="molecule type" value="Genomic_DNA"/>
</dbReference>
<evidence type="ECO:0000313" key="8">
    <source>
        <dbReference type="EMBL" id="CAF3830813.1"/>
    </source>
</evidence>
<feature type="domain" description="Cation-transporting P-type ATPase C-terminal" evidence="4">
    <location>
        <begin position="1"/>
        <end position="192"/>
    </location>
</feature>
<feature type="transmembrane region" description="Helical" evidence="3">
    <location>
        <begin position="38"/>
        <end position="62"/>
    </location>
</feature>
<evidence type="ECO:0000313" key="6">
    <source>
        <dbReference type="EMBL" id="CAF1062730.1"/>
    </source>
</evidence>
<protein>
    <recommendedName>
        <fullName evidence="4">Cation-transporting P-type ATPase C-terminal domain-containing protein</fullName>
    </recommendedName>
</protein>
<gene>
    <name evidence="6" type="ORF">GPM918_LOCUS16864</name>
    <name evidence="5" type="ORF">OVA965_LOCUS16369</name>
    <name evidence="8" type="ORF">SRO942_LOCUS16863</name>
    <name evidence="7" type="ORF">TMI583_LOCUS16378</name>
</gene>
<dbReference type="SUPFAM" id="SSF81665">
    <property type="entry name" value="Calcium ATPase, transmembrane domain M"/>
    <property type="match status" value="1"/>
</dbReference>
<dbReference type="AlphaFoldDB" id="A0A814LC92"/>
<evidence type="ECO:0000259" key="4">
    <source>
        <dbReference type="Pfam" id="PF00689"/>
    </source>
</evidence>
<organism evidence="6 9">
    <name type="scientific">Didymodactylos carnosus</name>
    <dbReference type="NCBI Taxonomy" id="1234261"/>
    <lineage>
        <taxon>Eukaryota</taxon>
        <taxon>Metazoa</taxon>
        <taxon>Spiralia</taxon>
        <taxon>Gnathifera</taxon>
        <taxon>Rotifera</taxon>
        <taxon>Eurotatoria</taxon>
        <taxon>Bdelloidea</taxon>
        <taxon>Philodinida</taxon>
        <taxon>Philodinidae</taxon>
        <taxon>Didymodactylos</taxon>
    </lineage>
</organism>
<accession>A0A814LC92</accession>
<comment type="caution">
    <text evidence="6">The sequence shown here is derived from an EMBL/GenBank/DDBJ whole genome shotgun (WGS) entry which is preliminary data.</text>
</comment>
<dbReference type="EMBL" id="CAJOBA010007603">
    <property type="protein sequence ID" value="CAF3806891.1"/>
    <property type="molecule type" value="Genomic_DNA"/>
</dbReference>
<keyword evidence="3" id="KW-0812">Transmembrane</keyword>
<dbReference type="GO" id="GO:1990573">
    <property type="term" value="P:potassium ion import across plasma membrane"/>
    <property type="evidence" value="ECO:0007669"/>
    <property type="project" value="TreeGrafter"/>
</dbReference>
<dbReference type="Gene3D" id="1.20.1110.10">
    <property type="entry name" value="Calcium-transporting ATPase, transmembrane domain"/>
    <property type="match status" value="1"/>
</dbReference>
<dbReference type="Proteomes" id="UP000682733">
    <property type="component" value="Unassembled WGS sequence"/>
</dbReference>
<dbReference type="GO" id="GO:0005391">
    <property type="term" value="F:P-type sodium:potassium-exchanging transporter activity"/>
    <property type="evidence" value="ECO:0007669"/>
    <property type="project" value="TreeGrafter"/>
</dbReference>
<dbReference type="Pfam" id="PF00689">
    <property type="entry name" value="Cation_ATPase_C"/>
    <property type="match status" value="1"/>
</dbReference>
<keyword evidence="3" id="KW-0472">Membrane</keyword>
<feature type="transmembrane region" description="Helical" evidence="3">
    <location>
        <begin position="170"/>
        <end position="186"/>
    </location>
</feature>
<reference evidence="6" key="1">
    <citation type="submission" date="2021-02" db="EMBL/GenBank/DDBJ databases">
        <authorList>
            <person name="Nowell W R."/>
        </authorList>
    </citation>
    <scope>NUCLEOTIDE SEQUENCE</scope>
</reference>
<dbReference type="InterPro" id="IPR050510">
    <property type="entry name" value="Cation_transp_ATPase_P-type"/>
</dbReference>
<dbReference type="GO" id="GO:1902600">
    <property type="term" value="P:proton transmembrane transport"/>
    <property type="evidence" value="ECO:0007669"/>
    <property type="project" value="TreeGrafter"/>
</dbReference>
<evidence type="ECO:0000313" key="9">
    <source>
        <dbReference type="Proteomes" id="UP000663829"/>
    </source>
</evidence>
<dbReference type="GO" id="GO:0030007">
    <property type="term" value="P:intracellular potassium ion homeostasis"/>
    <property type="evidence" value="ECO:0007669"/>
    <property type="project" value="TreeGrafter"/>
</dbReference>
<dbReference type="PANTHER" id="PTHR43294">
    <property type="entry name" value="SODIUM/POTASSIUM-TRANSPORTING ATPASE SUBUNIT ALPHA"/>
    <property type="match status" value="1"/>
</dbReference>
<keyword evidence="3" id="KW-1133">Transmembrane helix</keyword>
<dbReference type="GO" id="GO:0036376">
    <property type="term" value="P:sodium ion export across plasma membrane"/>
    <property type="evidence" value="ECO:0007669"/>
    <property type="project" value="TreeGrafter"/>
</dbReference>
<evidence type="ECO:0000313" key="7">
    <source>
        <dbReference type="EMBL" id="CAF3806891.1"/>
    </source>
</evidence>
<evidence type="ECO:0000256" key="1">
    <source>
        <dbReference type="ARBA" id="ARBA00004651"/>
    </source>
</evidence>
<evidence type="ECO:0000313" key="5">
    <source>
        <dbReference type="EMBL" id="CAF1038711.1"/>
    </source>
</evidence>
<feature type="transmembrane region" description="Helical" evidence="3">
    <location>
        <begin position="137"/>
        <end position="158"/>
    </location>
</feature>
<evidence type="ECO:0000256" key="2">
    <source>
        <dbReference type="ARBA" id="ARBA00022475"/>
    </source>
</evidence>
<keyword evidence="9" id="KW-1185">Reference proteome</keyword>
<dbReference type="InterPro" id="IPR023298">
    <property type="entry name" value="ATPase_P-typ_TM_dom_sf"/>
</dbReference>
<dbReference type="GO" id="GO:0005886">
    <property type="term" value="C:plasma membrane"/>
    <property type="evidence" value="ECO:0007669"/>
    <property type="project" value="UniProtKB-SubCell"/>
</dbReference>
<dbReference type="Proteomes" id="UP000681722">
    <property type="component" value="Unassembled WGS sequence"/>
</dbReference>
<dbReference type="EMBL" id="CAJOBC010004510">
    <property type="protein sequence ID" value="CAF3830813.1"/>
    <property type="molecule type" value="Genomic_DNA"/>
</dbReference>
<dbReference type="Proteomes" id="UP000677228">
    <property type="component" value="Unassembled WGS sequence"/>
</dbReference>
<sequence>MLNDVFMSLAMVTEKAEKDIISRPPVIRNKDHLLNLKLLLHAYGIIGNIECFTAFFCFFYYLMDQRLPFYSIVFQFQNFYKKNSQFTQDQLNVMVFTGQSVYYCSMCLMQFFNFFTTRTRHTSFFKHNPFYGKGQNLYVFISMAASAGTQLIVTQVHWFNRVFSTGPVPVKYVMPTLGFGLAWFITDELRKLYIRKFPRSFLARIAW</sequence>
<name>A0A814LC92_9BILA</name>
<feature type="transmembrane region" description="Helical" evidence="3">
    <location>
        <begin position="100"/>
        <end position="116"/>
    </location>
</feature>